<comment type="caution">
    <text evidence="1">The sequence shown here is derived from an EMBL/GenBank/DDBJ whole genome shotgun (WGS) entry which is preliminary data.</text>
</comment>
<gene>
    <name evidence="1" type="ORF">CPB84DRAFT_1752190</name>
</gene>
<keyword evidence="2" id="KW-1185">Reference proteome</keyword>
<organism evidence="1 2">
    <name type="scientific">Gymnopilus junonius</name>
    <name type="common">Spectacular rustgill mushroom</name>
    <name type="synonym">Gymnopilus spectabilis subsp. junonius</name>
    <dbReference type="NCBI Taxonomy" id="109634"/>
    <lineage>
        <taxon>Eukaryota</taxon>
        <taxon>Fungi</taxon>
        <taxon>Dikarya</taxon>
        <taxon>Basidiomycota</taxon>
        <taxon>Agaricomycotina</taxon>
        <taxon>Agaricomycetes</taxon>
        <taxon>Agaricomycetidae</taxon>
        <taxon>Agaricales</taxon>
        <taxon>Agaricineae</taxon>
        <taxon>Hymenogastraceae</taxon>
        <taxon>Gymnopilus</taxon>
    </lineage>
</organism>
<evidence type="ECO:0000313" key="2">
    <source>
        <dbReference type="Proteomes" id="UP000724874"/>
    </source>
</evidence>
<accession>A0A9P5THZ6</accession>
<name>A0A9P5THZ6_GYMJU</name>
<protein>
    <submittedName>
        <fullName evidence="1">Uncharacterized protein</fullName>
    </submittedName>
</protein>
<sequence>MKDAQSILANFNLAWGNIVNAFVRIIDLSTNTATNVAAYATDFTENVIPYIANQTDNGAIPLDNAIQTIQGFIAEAGTLQSSALATAQSFSNFQTNLSVFSGTFQAFARSVNMMDNLTIDGLENDIKSLNITVQSLDTQIAGIAKEIDATAIASVAVLSIFPIFGELGVRRPDELINQRKERDQRKITSDESSIKTLEAHDALIIQANEAINDVKELSLDTTFRIGAFDAIWAAVVDDCRQVIDYLNDAAEIPLVLWSTLNNVACYYQSLADALQLHTLTEKNLEKECPRSDQKAQEGR</sequence>
<dbReference type="SUPFAM" id="SSF58100">
    <property type="entry name" value="Bacterial hemolysins"/>
    <property type="match status" value="1"/>
</dbReference>
<dbReference type="Proteomes" id="UP000724874">
    <property type="component" value="Unassembled WGS sequence"/>
</dbReference>
<proteinExistence type="predicted"/>
<dbReference type="OrthoDB" id="3026155at2759"/>
<dbReference type="AlphaFoldDB" id="A0A9P5THZ6"/>
<evidence type="ECO:0000313" key="1">
    <source>
        <dbReference type="EMBL" id="KAF8877305.1"/>
    </source>
</evidence>
<dbReference type="Gene3D" id="1.20.1170.10">
    <property type="match status" value="1"/>
</dbReference>
<reference evidence="1" key="1">
    <citation type="submission" date="2020-11" db="EMBL/GenBank/DDBJ databases">
        <authorList>
            <consortium name="DOE Joint Genome Institute"/>
            <person name="Ahrendt S."/>
            <person name="Riley R."/>
            <person name="Andreopoulos W."/>
            <person name="LaButti K."/>
            <person name="Pangilinan J."/>
            <person name="Ruiz-duenas F.J."/>
            <person name="Barrasa J.M."/>
            <person name="Sanchez-Garcia M."/>
            <person name="Camarero S."/>
            <person name="Miyauchi S."/>
            <person name="Serrano A."/>
            <person name="Linde D."/>
            <person name="Babiker R."/>
            <person name="Drula E."/>
            <person name="Ayuso-Fernandez I."/>
            <person name="Pacheco R."/>
            <person name="Padilla G."/>
            <person name="Ferreira P."/>
            <person name="Barriuso J."/>
            <person name="Kellner H."/>
            <person name="Castanera R."/>
            <person name="Alfaro M."/>
            <person name="Ramirez L."/>
            <person name="Pisabarro A.G."/>
            <person name="Kuo A."/>
            <person name="Tritt A."/>
            <person name="Lipzen A."/>
            <person name="He G."/>
            <person name="Yan M."/>
            <person name="Ng V."/>
            <person name="Cullen D."/>
            <person name="Martin F."/>
            <person name="Rosso M.-N."/>
            <person name="Henrissat B."/>
            <person name="Hibbett D."/>
            <person name="Martinez A.T."/>
            <person name="Grigoriev I.V."/>
        </authorList>
    </citation>
    <scope>NUCLEOTIDE SEQUENCE</scope>
    <source>
        <strain evidence="1">AH 44721</strain>
    </source>
</reference>
<dbReference type="EMBL" id="JADNYJ010000172">
    <property type="protein sequence ID" value="KAF8877305.1"/>
    <property type="molecule type" value="Genomic_DNA"/>
</dbReference>